<dbReference type="PROSITE" id="PS51043">
    <property type="entry name" value="DDHD"/>
    <property type="match status" value="1"/>
</dbReference>
<dbReference type="Pfam" id="PF23464">
    <property type="entry name" value="WWE_3"/>
    <property type="match status" value="1"/>
</dbReference>
<dbReference type="InterPro" id="IPR057825">
    <property type="entry name" value="WWE_SEC23-DDH2"/>
</dbReference>
<protein>
    <submittedName>
        <fullName evidence="5">Phospholipase DDHD2 isoform X1</fullName>
    </submittedName>
</protein>
<dbReference type="InParanoid" id="A0A6P8RHZ0"/>
<evidence type="ECO:0000313" key="4">
    <source>
        <dbReference type="Proteomes" id="UP000515159"/>
    </source>
</evidence>
<dbReference type="FunCoup" id="A0A6P8RHZ0">
    <property type="interactions" value="1236"/>
</dbReference>
<dbReference type="PANTHER" id="PTHR23509:SF7">
    <property type="entry name" value="PHOSPHOLIPASE DDHD2"/>
    <property type="match status" value="1"/>
</dbReference>
<sequence>MSRSSRAPQPRPKPTTRHSTNLSRPGACTFALISRRLLRTSACGAQTCQVAVMCAAVLQDPSQVAVAAAAPDNSLEVQDAEHLYEPVAPHWFYCKDSWAPFNKEDSQRLEAALTSEEDPIIATDGGRYDVLLGQRMRYAVYWDEQVSEVRRCTWFYKGEKDNKYIPYSEDFSEVLEEAYMLAVTQDEWKKKLESPSRDVIILHNPKLMVHYRAAANSDEWGTSPTEQGRPRTVKRGVKNISVTIPPEEPLKIDHLVFMIHGIGPVCDLWLRSIIQCVNDFRDISLNLLHSHFKEALEQNKVGRVEFLPVNWYSALHADTTGVDNDIQRITLPSISRLRHFTNETLLDLFFYSSPTYCQTIVDAVAGEMNRLYRLFQHRNPDYRGTVSVTGHSLGSLILFDLLTNQKELAKSNNPPKRELKEGAGGDAETLLGVLQKLELSEYCAVLEKEKIDKEALVLCSENDLKDLGIPVGPRKKILNYLKTQKSRQDGGKLGHPVLSGDGLSKPTQLPVTSVGLHDGVDYEYFDIRIGQVPITYPQLIFKPLIFFAWGSPIGMFLTVRGLKRIDPRYQFPTCGRFLNIYHPFDPVAYRIEPMVAADLEFEPMLIPHHKGRKRMHLELMEGLTDIKKNLLGSLRTAWESFTRPPGAVGVLQAIDTAPECQSSPGTHSDVKLEEVSHSAEKEESSLNVGMLNGGQRFDYVLQEKPIESFNEYLFALQSHLCYWQSEDTALLVLKEIYQSLGNVLHQSLS</sequence>
<dbReference type="GO" id="GO:0030134">
    <property type="term" value="C:COPII-coated ER to Golgi transport vesicle"/>
    <property type="evidence" value="ECO:0007669"/>
    <property type="project" value="TreeGrafter"/>
</dbReference>
<evidence type="ECO:0000313" key="5">
    <source>
        <dbReference type="RefSeq" id="XP_033804733.1"/>
    </source>
</evidence>
<comment type="similarity">
    <text evidence="1">Belongs to the PA-PLA1 family.</text>
</comment>
<dbReference type="SMART" id="SM00454">
    <property type="entry name" value="SAM"/>
    <property type="match status" value="1"/>
</dbReference>
<dbReference type="GO" id="GO:0046872">
    <property type="term" value="F:metal ion binding"/>
    <property type="evidence" value="ECO:0007669"/>
    <property type="project" value="InterPro"/>
</dbReference>
<dbReference type="KEGG" id="gsh:117362457"/>
<dbReference type="SMART" id="SM01127">
    <property type="entry name" value="DDHD"/>
    <property type="match status" value="1"/>
</dbReference>
<dbReference type="Gene3D" id="1.10.150.50">
    <property type="entry name" value="Transcription Factor, Ets-1"/>
    <property type="match status" value="1"/>
</dbReference>
<evidence type="ECO:0000256" key="2">
    <source>
        <dbReference type="SAM" id="MobiDB-lite"/>
    </source>
</evidence>
<evidence type="ECO:0000259" key="3">
    <source>
        <dbReference type="PROSITE" id="PS51043"/>
    </source>
</evidence>
<dbReference type="OrthoDB" id="69269at2759"/>
<proteinExistence type="inferred from homology"/>
<dbReference type="Proteomes" id="UP000515159">
    <property type="component" value="Chromosome 6"/>
</dbReference>
<organism evidence="4 5">
    <name type="scientific">Geotrypetes seraphini</name>
    <name type="common">Gaboon caecilian</name>
    <name type="synonym">Caecilia seraphini</name>
    <dbReference type="NCBI Taxonomy" id="260995"/>
    <lineage>
        <taxon>Eukaryota</taxon>
        <taxon>Metazoa</taxon>
        <taxon>Chordata</taxon>
        <taxon>Craniata</taxon>
        <taxon>Vertebrata</taxon>
        <taxon>Euteleostomi</taxon>
        <taxon>Amphibia</taxon>
        <taxon>Gymnophiona</taxon>
        <taxon>Geotrypetes</taxon>
    </lineage>
</organism>
<dbReference type="InterPro" id="IPR001660">
    <property type="entry name" value="SAM"/>
</dbReference>
<reference evidence="5" key="1">
    <citation type="submission" date="2025-08" db="UniProtKB">
        <authorList>
            <consortium name="RefSeq"/>
        </authorList>
    </citation>
    <scope>IDENTIFICATION</scope>
</reference>
<keyword evidence="4" id="KW-1185">Reference proteome</keyword>
<dbReference type="InterPro" id="IPR058055">
    <property type="entry name" value="PA-PLA1"/>
</dbReference>
<dbReference type="GO" id="GO:0004806">
    <property type="term" value="F:triacylglycerol lipase activity"/>
    <property type="evidence" value="ECO:0007669"/>
    <property type="project" value="TreeGrafter"/>
</dbReference>
<evidence type="ECO:0000256" key="1">
    <source>
        <dbReference type="ARBA" id="ARBA00038464"/>
    </source>
</evidence>
<dbReference type="Pfam" id="PF02862">
    <property type="entry name" value="DDHD"/>
    <property type="match status" value="2"/>
</dbReference>
<feature type="region of interest" description="Disordered" evidence="2">
    <location>
        <begin position="1"/>
        <end position="23"/>
    </location>
</feature>
<dbReference type="CTD" id="23259"/>
<dbReference type="InterPro" id="IPR004177">
    <property type="entry name" value="DDHD_dom"/>
</dbReference>
<dbReference type="GeneID" id="117362457"/>
<dbReference type="AlphaFoldDB" id="A0A6P8RHZ0"/>
<dbReference type="Pfam" id="PF02825">
    <property type="entry name" value="WWE"/>
    <property type="match status" value="1"/>
</dbReference>
<dbReference type="FunFam" id="1.10.150.50:FF:000034">
    <property type="entry name" value="ankyrin repeat and SAM domain-containing protein 4B"/>
    <property type="match status" value="1"/>
</dbReference>
<dbReference type="InterPro" id="IPR013761">
    <property type="entry name" value="SAM/pointed_sf"/>
</dbReference>
<feature type="domain" description="DDHD" evidence="3">
    <location>
        <begin position="539"/>
        <end position="738"/>
    </location>
</feature>
<dbReference type="Pfam" id="PF00536">
    <property type="entry name" value="SAM_1"/>
    <property type="match status" value="1"/>
</dbReference>
<gene>
    <name evidence="5" type="primary">DDHD2</name>
</gene>
<accession>A0A6P8RHZ0</accession>
<dbReference type="GO" id="GO:0004620">
    <property type="term" value="F:phospholipase activity"/>
    <property type="evidence" value="ECO:0007669"/>
    <property type="project" value="TreeGrafter"/>
</dbReference>
<dbReference type="RefSeq" id="XP_033804733.1">
    <property type="nucleotide sequence ID" value="XM_033948842.1"/>
</dbReference>
<dbReference type="PANTHER" id="PTHR23509">
    <property type="entry name" value="PA-PL1 PHOSPHOLIPASE FAMILY"/>
    <property type="match status" value="1"/>
</dbReference>
<name>A0A6P8RHZ0_GEOSA</name>
<dbReference type="SUPFAM" id="SSF47769">
    <property type="entry name" value="SAM/Pointed domain"/>
    <property type="match status" value="1"/>
</dbReference>
<dbReference type="InterPro" id="IPR004170">
    <property type="entry name" value="WWE_dom"/>
</dbReference>